<keyword evidence="3" id="KW-1185">Reference proteome</keyword>
<organism evidence="2">
    <name type="scientific">Xanthomonas indica</name>
    <dbReference type="NCBI Taxonomy" id="2912242"/>
    <lineage>
        <taxon>Bacteria</taxon>
        <taxon>Pseudomonadati</taxon>
        <taxon>Pseudomonadota</taxon>
        <taxon>Gammaproteobacteria</taxon>
        <taxon>Lysobacterales</taxon>
        <taxon>Lysobacteraceae</taxon>
        <taxon>Xanthomonas</taxon>
    </lineage>
</organism>
<dbReference type="Proteomes" id="UP001430647">
    <property type="component" value="Unassembled WGS sequence"/>
</dbReference>
<evidence type="ECO:0000313" key="2">
    <source>
        <dbReference type="EMBL" id="XCI81120.1"/>
    </source>
</evidence>
<dbReference type="AlphaFoldDB" id="A0AAU8I7K7"/>
<dbReference type="EMBL" id="CP131914">
    <property type="protein sequence ID" value="XCI81120.1"/>
    <property type="molecule type" value="Genomic_DNA"/>
</dbReference>
<sequence>MEPWQKRLADLAHLLKQCHANYMEPDLFRLSINQFLQTSRTVTFIIQKNKASIPDFTTWYEANIAGAWKNDVVMQWSKDARNKIEKEGDLNLFSSISAKVIFGYLDRDDFGFELNEPAMLQASVRKLTQLAKKRLPPGFASSAVIKIERRWVADSLPNYELLGAICRVYRRMYEMCAHLAKHMDMEFNKKINHPSEFEEVSQETRQVRYFKMRDASTFSIDAKRIDYSAKEVSDDVKAEIKTIGEAFGGVRDINGAKRFLSAMAEMVFKMAVMFRWHFYTTQTGAQLK</sequence>
<proteinExistence type="predicted"/>
<reference evidence="2" key="3">
    <citation type="submission" date="2023-08" db="EMBL/GenBank/DDBJ databases">
        <title>Complete genome sequence of Xanthomonas indica.</title>
        <authorList>
            <person name="Patil P.B."/>
            <person name="Rana R."/>
        </authorList>
    </citation>
    <scope>NUCLEOTIDE SEQUENCE</scope>
    <source>
        <strain evidence="2">PPL560</strain>
    </source>
</reference>
<dbReference type="RefSeq" id="WP_242158093.1">
    <property type="nucleotide sequence ID" value="NZ_CP131914.1"/>
</dbReference>
<dbReference type="KEGG" id="xin:Q7W82_02860"/>
<reference evidence="1" key="2">
    <citation type="submission" date="2022-01" db="EMBL/GenBank/DDBJ databases">
        <authorList>
            <person name="Rana R."/>
            <person name="Patil P.B."/>
        </authorList>
    </citation>
    <scope>NUCLEOTIDE SEQUENCE</scope>
    <source>
        <strain evidence="1">PPL560</strain>
    </source>
</reference>
<protein>
    <submittedName>
        <fullName evidence="2">Uncharacterized protein</fullName>
    </submittedName>
</protein>
<dbReference type="EMBL" id="JAKJPQ010000002">
    <property type="protein sequence ID" value="MCI2260599.1"/>
    <property type="molecule type" value="Genomic_DNA"/>
</dbReference>
<evidence type="ECO:0000313" key="3">
    <source>
        <dbReference type="Proteomes" id="UP001430647"/>
    </source>
</evidence>
<accession>A0AAU8I7K7</accession>
<name>A0AAU8I7K7_9XANT</name>
<reference evidence="1 3" key="1">
    <citation type="journal article" date="2022" name="Curr. Microbiol.">
        <title>Xanthomonas indica sp. nov., a Novel Member of Non-Pathogenic Xanthomonas Community from Healthy Rice Seeds.</title>
        <authorList>
            <person name="Rana R."/>
            <person name="Madhavan V.N."/>
            <person name="Saroha T."/>
            <person name="Bansal K."/>
            <person name="Kaur A."/>
            <person name="Sonti R.V."/>
            <person name="Patel H.K."/>
            <person name="Patil P.B."/>
        </authorList>
    </citation>
    <scope>NUCLEOTIDE SEQUENCE [LARGE SCALE GENOMIC DNA]</scope>
    <source>
        <strain evidence="1 3">PPL560</strain>
    </source>
</reference>
<evidence type="ECO:0000313" key="1">
    <source>
        <dbReference type="EMBL" id="MCI2260599.1"/>
    </source>
</evidence>
<gene>
    <name evidence="1" type="ORF">L3V74_03515</name>
    <name evidence="2" type="ORF">Q7W82_02860</name>
</gene>